<organism evidence="1 2">
    <name type="scientific">Stratiformator vulcanicus</name>
    <dbReference type="NCBI Taxonomy" id="2527980"/>
    <lineage>
        <taxon>Bacteria</taxon>
        <taxon>Pseudomonadati</taxon>
        <taxon>Planctomycetota</taxon>
        <taxon>Planctomycetia</taxon>
        <taxon>Planctomycetales</taxon>
        <taxon>Planctomycetaceae</taxon>
        <taxon>Stratiformator</taxon>
    </lineage>
</organism>
<evidence type="ECO:0000313" key="2">
    <source>
        <dbReference type="Proteomes" id="UP000317318"/>
    </source>
</evidence>
<dbReference type="OrthoDB" id="4828756at2"/>
<name>A0A517R5T0_9PLAN</name>
<accession>A0A517R5T0</accession>
<gene>
    <name evidence="1" type="ORF">Pan189_36580</name>
</gene>
<proteinExistence type="predicted"/>
<reference evidence="1 2" key="1">
    <citation type="submission" date="2019-02" db="EMBL/GenBank/DDBJ databases">
        <title>Deep-cultivation of Planctomycetes and their phenomic and genomic characterization uncovers novel biology.</title>
        <authorList>
            <person name="Wiegand S."/>
            <person name="Jogler M."/>
            <person name="Boedeker C."/>
            <person name="Pinto D."/>
            <person name="Vollmers J."/>
            <person name="Rivas-Marin E."/>
            <person name="Kohn T."/>
            <person name="Peeters S.H."/>
            <person name="Heuer A."/>
            <person name="Rast P."/>
            <person name="Oberbeckmann S."/>
            <person name="Bunk B."/>
            <person name="Jeske O."/>
            <person name="Meyerdierks A."/>
            <person name="Storesund J.E."/>
            <person name="Kallscheuer N."/>
            <person name="Luecker S."/>
            <person name="Lage O.M."/>
            <person name="Pohl T."/>
            <person name="Merkel B.J."/>
            <person name="Hornburger P."/>
            <person name="Mueller R.-W."/>
            <person name="Bruemmer F."/>
            <person name="Labrenz M."/>
            <person name="Spormann A.M."/>
            <person name="Op den Camp H."/>
            <person name="Overmann J."/>
            <person name="Amann R."/>
            <person name="Jetten M.S.M."/>
            <person name="Mascher T."/>
            <person name="Medema M.H."/>
            <person name="Devos D.P."/>
            <person name="Kaster A.-K."/>
            <person name="Ovreas L."/>
            <person name="Rohde M."/>
            <person name="Galperin M.Y."/>
            <person name="Jogler C."/>
        </authorList>
    </citation>
    <scope>NUCLEOTIDE SEQUENCE [LARGE SCALE GENOMIC DNA]</scope>
    <source>
        <strain evidence="1 2">Pan189</strain>
    </source>
</reference>
<dbReference type="EMBL" id="CP036268">
    <property type="protein sequence ID" value="QDT39254.1"/>
    <property type="molecule type" value="Genomic_DNA"/>
</dbReference>
<protein>
    <submittedName>
        <fullName evidence="1">Uncharacterized protein</fullName>
    </submittedName>
</protein>
<sequence>MSAQFYQVLFDEAGPDGVATINKDDRPASYFPEPGGFQLPPHGEIADWPPLNLYLKTGEFTDYLASTLGCRLCSTKLRDILTFNAASCDVLQWLDVIVTDGDESHPYSILHFPSPPDILDKATSIIVNDFVVKPVLSVQKCKTLNVFTYSGSGQTKLFVSHPVRQEVIRSKCSGIELEMAASR</sequence>
<dbReference type="Proteomes" id="UP000317318">
    <property type="component" value="Chromosome"/>
</dbReference>
<dbReference type="RefSeq" id="WP_145365405.1">
    <property type="nucleotide sequence ID" value="NZ_CP036268.1"/>
</dbReference>
<evidence type="ECO:0000313" key="1">
    <source>
        <dbReference type="EMBL" id="QDT39254.1"/>
    </source>
</evidence>
<keyword evidence="2" id="KW-1185">Reference proteome</keyword>
<dbReference type="AlphaFoldDB" id="A0A517R5T0"/>
<dbReference type="KEGG" id="svp:Pan189_36580"/>